<name>A0ABP0EHS7_9ASCO</name>
<dbReference type="PANTHER" id="PTHR12894:SF27">
    <property type="entry name" value="TRANSFORMING GROWTH FACTOR-BETA RECEPTOR-ASSOCIATED PROTEIN 1"/>
    <property type="match status" value="1"/>
</dbReference>
<keyword evidence="8" id="KW-1185">Reference proteome</keyword>
<evidence type="ECO:0000256" key="3">
    <source>
        <dbReference type="ARBA" id="ARBA00022490"/>
    </source>
</evidence>
<sequence length="1070" mass="120196">MSEIVCGGSGPTFHTSVVISESVNDTSVDGGISAVAAYRGNVYLGTISGTLRHYHLFDDAEEYMLISEVSVSGSGGHNNSNRVKKILILESIERALVVCGNVATVYTLPEFTPCSVGKLRDVNDVVLGSVVGDSVTQVIAFTSTKIRLISVAKDSLKLVMDVNYSHGITGVAMKPSIETTAMTLVANESNYDIVDLKQVRKIPLFEYNSGEKVNPHIVPFSSSDEKENTNNKKRQMGVDEEYMLSIRSDEKSSIAMFIDLKGDVTRGTLSWMDEGYPESLAVEWPYAFGVFSNGEGGTKLVISDLEQLVVVYSNTITGLNESSDLIEDGQRSPTDIMEEEKEPSKQNESDDKTEDKDDSDKVIESKSITSTDSKNISLKVEDSQSTSLTSATPNHSIPSQLNASSTTVTKANSEISVTNKELTIALSQVDQTGNSMGDTSPITMSSSLILHDDSKVWIIHRKDPLLEAFKLFSSLVDSTSFSNDLPALILKLRSLDSLTTDNSTRQFSAQLQLLVALKANDLETAKDILFTTNDLTTPDKPKPKIDTFQKSSTSELLIHPKLLMYLYSDSRHKSTMSITFYKGIFDLCGRLDNLPPLNAFYLSYLDDVYRQFPIYRQEDSHETLSLLRMSLYEGKYTTSNTIISFINEVDVTQWGILDQESCNKRIRSLFSTRGNHLALIHVYQLSIPTLKPAAKAVIAEEICRLVLQLASGELKNDSPDDQDLPGLLLKQLPNLYNEKVYAKYLLELLKLSPERGFHYMKTLSKPRFKATHKHIMLEMKSFANTPEISKLQIDYLESTVGESPLDLGSLEDLLINLTHMIFDHHWDESNINNFNVLRQTYSLENNLDSSYWPKISWIDYLRVNMERSECREFAIIYLKIYELLLYVGQSTRFDTLLKDSSKSMGDVEELLSFYKVMSLESSESVKSLLAMGDFSTAEQVAVNSQLPYPLQPYYFQKDIRPSNLSFPSGETSKNNLLQVFQYYDCHVAAIRHFLNDHGHQFSPLEMFNMLPSKIPVTYLEDYIQKTLIELNTLHRDALLTKVLSRTNAKFNREVVRSANEDDKSLENQLE</sequence>
<dbReference type="Proteomes" id="UP001497600">
    <property type="component" value="Chromosome G"/>
</dbReference>
<feature type="domain" description="CNH" evidence="6">
    <location>
        <begin position="29"/>
        <end position="331"/>
    </location>
</feature>
<evidence type="ECO:0000256" key="1">
    <source>
        <dbReference type="ARBA" id="ARBA00004496"/>
    </source>
</evidence>
<reference evidence="7 8" key="1">
    <citation type="submission" date="2024-01" db="EMBL/GenBank/DDBJ databases">
        <authorList>
            <consortium name="Genoscope - CEA"/>
            <person name="William W."/>
        </authorList>
    </citation>
    <scope>NUCLEOTIDE SEQUENCE [LARGE SCALE GENOMIC DNA]</scope>
    <source>
        <strain evidence="7 8">29B2s-10</strain>
    </source>
</reference>
<evidence type="ECO:0000256" key="2">
    <source>
        <dbReference type="ARBA" id="ARBA00022448"/>
    </source>
</evidence>
<proteinExistence type="predicted"/>
<accession>A0ABP0EHS7</accession>
<feature type="compositionally biased region" description="Polar residues" evidence="5">
    <location>
        <begin position="383"/>
        <end position="407"/>
    </location>
</feature>
<evidence type="ECO:0000259" key="6">
    <source>
        <dbReference type="PROSITE" id="PS50219"/>
    </source>
</evidence>
<keyword evidence="4" id="KW-0653">Protein transport</keyword>
<dbReference type="EMBL" id="OZ004259">
    <property type="protein sequence ID" value="CAK7915709.1"/>
    <property type="molecule type" value="Genomic_DNA"/>
</dbReference>
<comment type="subcellular location">
    <subcellularLocation>
        <location evidence="1">Cytoplasm</location>
    </subcellularLocation>
</comment>
<evidence type="ECO:0000256" key="4">
    <source>
        <dbReference type="ARBA" id="ARBA00022927"/>
    </source>
</evidence>
<organism evidence="7 8">
    <name type="scientific">[Candida] anglica</name>
    <dbReference type="NCBI Taxonomy" id="148631"/>
    <lineage>
        <taxon>Eukaryota</taxon>
        <taxon>Fungi</taxon>
        <taxon>Dikarya</taxon>
        <taxon>Ascomycota</taxon>
        <taxon>Saccharomycotina</taxon>
        <taxon>Pichiomycetes</taxon>
        <taxon>Debaryomycetaceae</taxon>
        <taxon>Kurtzmaniella</taxon>
    </lineage>
</organism>
<evidence type="ECO:0000256" key="5">
    <source>
        <dbReference type="SAM" id="MobiDB-lite"/>
    </source>
</evidence>
<feature type="compositionally biased region" description="Polar residues" evidence="5">
    <location>
        <begin position="366"/>
        <end position="376"/>
    </location>
</feature>
<dbReference type="InterPro" id="IPR001180">
    <property type="entry name" value="CNH_dom"/>
</dbReference>
<feature type="compositionally biased region" description="Basic and acidic residues" evidence="5">
    <location>
        <begin position="342"/>
        <end position="364"/>
    </location>
</feature>
<dbReference type="InterPro" id="IPR032914">
    <property type="entry name" value="Vam6/VPS39/TRAP1"/>
</dbReference>
<gene>
    <name evidence="7" type="ORF">CAAN4_G00518</name>
</gene>
<keyword evidence="3" id="KW-0963">Cytoplasm</keyword>
<dbReference type="PROSITE" id="PS50219">
    <property type="entry name" value="CNH"/>
    <property type="match status" value="1"/>
</dbReference>
<feature type="region of interest" description="Disordered" evidence="5">
    <location>
        <begin position="323"/>
        <end position="407"/>
    </location>
</feature>
<protein>
    <recommendedName>
        <fullName evidence="6">CNH domain-containing protein</fullName>
    </recommendedName>
</protein>
<evidence type="ECO:0000313" key="8">
    <source>
        <dbReference type="Proteomes" id="UP001497600"/>
    </source>
</evidence>
<keyword evidence="2" id="KW-0813">Transport</keyword>
<evidence type="ECO:0000313" key="7">
    <source>
        <dbReference type="EMBL" id="CAK7915709.1"/>
    </source>
</evidence>
<dbReference type="PANTHER" id="PTHR12894">
    <property type="entry name" value="CNH DOMAIN CONTAINING"/>
    <property type="match status" value="1"/>
</dbReference>